<dbReference type="Proteomes" id="UP000722957">
    <property type="component" value="Unassembled WGS sequence"/>
</dbReference>
<evidence type="ECO:0000313" key="1">
    <source>
        <dbReference type="EMBL" id="MBF4270601.1"/>
    </source>
</evidence>
<proteinExistence type="predicted"/>
<name>A0AAW4ASN8_VIBAN</name>
<organism evidence="1 2">
    <name type="scientific">Vibrio anguillarum</name>
    <name type="common">Listonella anguillarum</name>
    <dbReference type="NCBI Taxonomy" id="55601"/>
    <lineage>
        <taxon>Bacteria</taxon>
        <taxon>Pseudomonadati</taxon>
        <taxon>Pseudomonadota</taxon>
        <taxon>Gammaproteobacteria</taxon>
        <taxon>Vibrionales</taxon>
        <taxon>Vibrionaceae</taxon>
        <taxon>Vibrio</taxon>
    </lineage>
</organism>
<protein>
    <submittedName>
        <fullName evidence="1">Uncharacterized protein</fullName>
    </submittedName>
</protein>
<gene>
    <name evidence="1" type="ORF">EAY07_00785</name>
</gene>
<sequence>MLYSKNQPDRFLSQTKKSIFFLTFTPRQIHSQNTNQPLIELTKQIANVFFLKKPRFMSMNYQ</sequence>
<reference evidence="1 2" key="1">
    <citation type="journal article" date="2021" name="PeerJ">
        <title>Analysis of 44 Vibrio anguillarum genomes reveals high genetic diversity.</title>
        <authorList>
            <person name="Hansen M.J."/>
            <person name="Dalsgaard I."/>
        </authorList>
    </citation>
    <scope>NUCLEOTIDE SEQUENCE [LARGE SCALE GENOMIC DNA]</scope>
    <source>
        <strain evidence="1 2">17-16730-2A</strain>
    </source>
</reference>
<dbReference type="AlphaFoldDB" id="A0AAW4ASN8"/>
<accession>A0AAW4ASN8</accession>
<evidence type="ECO:0000313" key="2">
    <source>
        <dbReference type="Proteomes" id="UP000722957"/>
    </source>
</evidence>
<comment type="caution">
    <text evidence="1">The sequence shown here is derived from an EMBL/GenBank/DDBJ whole genome shotgun (WGS) entry which is preliminary data.</text>
</comment>
<dbReference type="EMBL" id="RDOM01000003">
    <property type="protein sequence ID" value="MBF4270601.1"/>
    <property type="molecule type" value="Genomic_DNA"/>
</dbReference>